<dbReference type="PROSITE" id="PS51034">
    <property type="entry name" value="ZP_2"/>
    <property type="match status" value="1"/>
</dbReference>
<name>A0A3P9LTM8_ORYLA</name>
<keyword evidence="1" id="KW-0732">Signal</keyword>
<dbReference type="InterPro" id="IPR001507">
    <property type="entry name" value="ZP_dom"/>
</dbReference>
<reference key="1">
    <citation type="journal article" date="2007" name="Nature">
        <title>The medaka draft genome and insights into vertebrate genome evolution.</title>
        <authorList>
            <person name="Kasahara M."/>
            <person name="Naruse K."/>
            <person name="Sasaki S."/>
            <person name="Nakatani Y."/>
            <person name="Qu W."/>
            <person name="Ahsan B."/>
            <person name="Yamada T."/>
            <person name="Nagayasu Y."/>
            <person name="Doi K."/>
            <person name="Kasai Y."/>
            <person name="Jindo T."/>
            <person name="Kobayashi D."/>
            <person name="Shimada A."/>
            <person name="Toyoda A."/>
            <person name="Kuroki Y."/>
            <person name="Fujiyama A."/>
            <person name="Sasaki T."/>
            <person name="Shimizu A."/>
            <person name="Asakawa S."/>
            <person name="Shimizu N."/>
            <person name="Hashimoto S."/>
            <person name="Yang J."/>
            <person name="Lee Y."/>
            <person name="Matsushima K."/>
            <person name="Sugano S."/>
            <person name="Sakaizumi M."/>
            <person name="Narita T."/>
            <person name="Ohishi K."/>
            <person name="Haga S."/>
            <person name="Ohta F."/>
            <person name="Nomoto H."/>
            <person name="Nogata K."/>
            <person name="Morishita T."/>
            <person name="Endo T."/>
            <person name="Shin-I T."/>
            <person name="Takeda H."/>
            <person name="Morishita S."/>
            <person name="Kohara Y."/>
        </authorList>
    </citation>
    <scope>NUCLEOTIDE SEQUENCE [LARGE SCALE GENOMIC DNA]</scope>
    <source>
        <strain>Hd-rR</strain>
    </source>
</reference>
<keyword evidence="3" id="KW-1133">Transmembrane helix</keyword>
<protein>
    <submittedName>
        <fullName evidence="5">Si:dkeyp-110a12.4</fullName>
    </submittedName>
</protein>
<dbReference type="InterPro" id="IPR042235">
    <property type="entry name" value="ZP-C_dom"/>
</dbReference>
<evidence type="ECO:0000313" key="6">
    <source>
        <dbReference type="Proteomes" id="UP000265180"/>
    </source>
</evidence>
<evidence type="ECO:0000256" key="1">
    <source>
        <dbReference type="ARBA" id="ARBA00022729"/>
    </source>
</evidence>
<reference evidence="5" key="3">
    <citation type="submission" date="2025-08" db="UniProtKB">
        <authorList>
            <consortium name="Ensembl"/>
        </authorList>
    </citation>
    <scope>IDENTIFICATION</scope>
    <source>
        <strain evidence="5">HNI</strain>
    </source>
</reference>
<dbReference type="Gene3D" id="2.60.40.3210">
    <property type="entry name" value="Zona pellucida, ZP-N domain"/>
    <property type="match status" value="1"/>
</dbReference>
<accession>A0A3P9LTM8</accession>
<dbReference type="Proteomes" id="UP000265180">
    <property type="component" value="Chromosome 22"/>
</dbReference>
<reference evidence="5" key="4">
    <citation type="submission" date="2025-09" db="UniProtKB">
        <authorList>
            <consortium name="Ensembl"/>
        </authorList>
    </citation>
    <scope>IDENTIFICATION</scope>
    <source>
        <strain evidence="5">HNI</strain>
    </source>
</reference>
<dbReference type="Pfam" id="PF00100">
    <property type="entry name" value="Zona_pellucida"/>
    <property type="match status" value="1"/>
</dbReference>
<reference evidence="5 6" key="2">
    <citation type="submission" date="2017-04" db="EMBL/GenBank/DDBJ databases">
        <title>CpG methylation of centromeres and impact of large insertions on vertebrate speciation.</title>
        <authorList>
            <person name="Ichikawa K."/>
            <person name="Yoshimura J."/>
            <person name="Morishita S."/>
        </authorList>
    </citation>
    <scope>NUCLEOTIDE SEQUENCE</scope>
    <source>
        <strain evidence="5 6">HNI</strain>
    </source>
</reference>
<dbReference type="PANTHER" id="PTHR14002">
    <property type="entry name" value="ENDOGLIN/TGF-BETA RECEPTOR TYPE III"/>
    <property type="match status" value="1"/>
</dbReference>
<keyword evidence="2" id="KW-1015">Disulfide bond</keyword>
<evidence type="ECO:0000313" key="5">
    <source>
        <dbReference type="Ensembl" id="ENSORLP00020024115.1"/>
    </source>
</evidence>
<evidence type="ECO:0000259" key="4">
    <source>
        <dbReference type="PROSITE" id="PS51034"/>
    </source>
</evidence>
<keyword evidence="3" id="KW-0812">Transmembrane</keyword>
<dbReference type="PANTHER" id="PTHR14002:SF50">
    <property type="entry name" value="ALPHA-TECTORIN-LIKE-RELATED"/>
    <property type="match status" value="1"/>
</dbReference>
<feature type="domain" description="ZP" evidence="4">
    <location>
        <begin position="18"/>
        <end position="266"/>
    </location>
</feature>
<dbReference type="SMART" id="SM00241">
    <property type="entry name" value="ZP"/>
    <property type="match status" value="1"/>
</dbReference>
<dbReference type="Ensembl" id="ENSORLT00020007798.1">
    <property type="protein sequence ID" value="ENSORLP00020024115.1"/>
    <property type="gene ID" value="ENSORLG00020005354.1"/>
</dbReference>
<dbReference type="InterPro" id="IPR055355">
    <property type="entry name" value="ZP-C"/>
</dbReference>
<dbReference type="InterPro" id="IPR055356">
    <property type="entry name" value="ZP-N"/>
</dbReference>
<sequence>GAPSWEKTGGDELNETVVCTNDHMEVVIPAAFFLNKVPPVYVWDLHLNDPECRGVQVGDDYVFSVRTNLSDCGTITVSDDSHIMFMNTIHNNYSDIITRSYINITFVCRYPLSYMVQQPGGQNLIRVDVSITLSTEDGNFSVSMLLFKDEAFQDRWTTVPALALDQDVFVRVFLLPAHLLLRIQSCWATPDRDPFSNIRYTFIRDCPLLEDLQTLRVLKNGDGADAAFRMQMFKFVGGSYTDVFLHCNVQICHGGPGACRPNCSSEDGFLRTRRDLPLSHTLTYGPIRRPPVETLVLGGLLGVLLLVTAALGRLWLRSRRFYPTLEAQLTLSNIHHLHEGAS</sequence>
<dbReference type="Pfam" id="PF23344">
    <property type="entry name" value="ZP-N"/>
    <property type="match status" value="1"/>
</dbReference>
<keyword evidence="3" id="KW-0472">Membrane</keyword>
<proteinExistence type="predicted"/>
<evidence type="ECO:0000256" key="2">
    <source>
        <dbReference type="ARBA" id="ARBA00023157"/>
    </source>
</evidence>
<evidence type="ECO:0000256" key="3">
    <source>
        <dbReference type="SAM" id="Phobius"/>
    </source>
</evidence>
<dbReference type="Gene3D" id="2.60.40.4100">
    <property type="entry name" value="Zona pellucida, ZP-C domain"/>
    <property type="match status" value="1"/>
</dbReference>
<dbReference type="AlphaFoldDB" id="A0A3P9LTM8"/>
<feature type="transmembrane region" description="Helical" evidence="3">
    <location>
        <begin position="295"/>
        <end position="316"/>
    </location>
</feature>
<organism evidence="5 6">
    <name type="scientific">Oryzias latipes</name>
    <name type="common">Japanese rice fish</name>
    <name type="synonym">Japanese killifish</name>
    <dbReference type="NCBI Taxonomy" id="8090"/>
    <lineage>
        <taxon>Eukaryota</taxon>
        <taxon>Metazoa</taxon>
        <taxon>Chordata</taxon>
        <taxon>Craniata</taxon>
        <taxon>Vertebrata</taxon>
        <taxon>Euteleostomi</taxon>
        <taxon>Actinopterygii</taxon>
        <taxon>Neopterygii</taxon>
        <taxon>Teleostei</taxon>
        <taxon>Neoteleostei</taxon>
        <taxon>Acanthomorphata</taxon>
        <taxon>Ovalentaria</taxon>
        <taxon>Atherinomorphae</taxon>
        <taxon>Beloniformes</taxon>
        <taxon>Adrianichthyidae</taxon>
        <taxon>Oryziinae</taxon>
        <taxon>Oryzias</taxon>
    </lineage>
</organism>